<sequence>MLNENKKRRSVRGTKTLLIIAAALTGLTAAVYFYFSVEPGPKDQPEASVSAPASEPAITDSADPAETADAVFADSAKWGDEEFCKTIHLMSHQKVASDLKWGAIKMTPERIEILQNLLDEKEAELKHASVYKEILDRWEKGDFSKAVEDHNQIWSLQNGTVGKATRLLTEQEEREYIMREALE</sequence>
<feature type="compositionally biased region" description="Low complexity" evidence="1">
    <location>
        <begin position="46"/>
        <end position="57"/>
    </location>
</feature>
<comment type="caution">
    <text evidence="3">The sequence shown here is derived from an EMBL/GenBank/DDBJ whole genome shotgun (WGS) entry which is preliminary data.</text>
</comment>
<keyword evidence="4" id="KW-1185">Reference proteome</keyword>
<name>A0A7X2S204_9BACI</name>
<evidence type="ECO:0000313" key="4">
    <source>
        <dbReference type="Proteomes" id="UP000434639"/>
    </source>
</evidence>
<evidence type="ECO:0000256" key="1">
    <source>
        <dbReference type="SAM" id="MobiDB-lite"/>
    </source>
</evidence>
<reference evidence="3 4" key="1">
    <citation type="journal article" date="2017" name="Int. J. Syst. Evol. Microbiol.">
        <title>Bacillus mangrovi sp. nov., isolated from a sediment sample from a mangrove forest.</title>
        <authorList>
            <person name="Gupta V."/>
            <person name="Singh P.K."/>
            <person name="Korpole S."/>
            <person name="Tanuku N.R.S."/>
            <person name="Pinnaka A.K."/>
        </authorList>
    </citation>
    <scope>NUCLEOTIDE SEQUENCE [LARGE SCALE GENOMIC DNA]</scope>
    <source>
        <strain evidence="3 4">KCTC 33872</strain>
    </source>
</reference>
<keyword evidence="2" id="KW-0812">Transmembrane</keyword>
<accession>A0A7X2S204</accession>
<dbReference type="EMBL" id="WMIB01000001">
    <property type="protein sequence ID" value="MTH51952.1"/>
    <property type="molecule type" value="Genomic_DNA"/>
</dbReference>
<keyword evidence="2" id="KW-0472">Membrane</keyword>
<protein>
    <submittedName>
        <fullName evidence="3">Uncharacterized protein</fullName>
    </submittedName>
</protein>
<organism evidence="3 4">
    <name type="scientific">Metabacillus mangrovi</name>
    <dbReference type="NCBI Taxonomy" id="1491830"/>
    <lineage>
        <taxon>Bacteria</taxon>
        <taxon>Bacillati</taxon>
        <taxon>Bacillota</taxon>
        <taxon>Bacilli</taxon>
        <taxon>Bacillales</taxon>
        <taxon>Bacillaceae</taxon>
        <taxon>Metabacillus</taxon>
    </lineage>
</organism>
<evidence type="ECO:0000313" key="3">
    <source>
        <dbReference type="EMBL" id="MTH51952.1"/>
    </source>
</evidence>
<feature type="transmembrane region" description="Helical" evidence="2">
    <location>
        <begin position="16"/>
        <end position="35"/>
    </location>
</feature>
<keyword evidence="2" id="KW-1133">Transmembrane helix</keyword>
<feature type="region of interest" description="Disordered" evidence="1">
    <location>
        <begin position="44"/>
        <end position="64"/>
    </location>
</feature>
<proteinExistence type="predicted"/>
<gene>
    <name evidence="3" type="ORF">GKZ89_00930</name>
</gene>
<dbReference type="Proteomes" id="UP000434639">
    <property type="component" value="Unassembled WGS sequence"/>
</dbReference>
<dbReference type="InterPro" id="IPR046208">
    <property type="entry name" value="DUF6241"/>
</dbReference>
<evidence type="ECO:0000256" key="2">
    <source>
        <dbReference type="SAM" id="Phobius"/>
    </source>
</evidence>
<dbReference type="Pfam" id="PF19754">
    <property type="entry name" value="DUF6241"/>
    <property type="match status" value="1"/>
</dbReference>
<dbReference type="RefSeq" id="WP_155110505.1">
    <property type="nucleotide sequence ID" value="NZ_WMIB01000001.1"/>
</dbReference>
<dbReference type="OrthoDB" id="1932566at2"/>
<dbReference type="AlphaFoldDB" id="A0A7X2S204"/>